<evidence type="ECO:0000313" key="1">
    <source>
        <dbReference type="EMBL" id="MDX5986243.1"/>
    </source>
</evidence>
<dbReference type="EMBL" id="JAWXXV010000001">
    <property type="protein sequence ID" value="MDX5986243.1"/>
    <property type="molecule type" value="Genomic_DNA"/>
</dbReference>
<organism evidence="1 2">
    <name type="scientific">Sphingomonas echinoides</name>
    <dbReference type="NCBI Taxonomy" id="59803"/>
    <lineage>
        <taxon>Bacteria</taxon>
        <taxon>Pseudomonadati</taxon>
        <taxon>Pseudomonadota</taxon>
        <taxon>Alphaproteobacteria</taxon>
        <taxon>Sphingomonadales</taxon>
        <taxon>Sphingomonadaceae</taxon>
        <taxon>Sphingomonas</taxon>
    </lineage>
</organism>
<gene>
    <name evidence="1" type="ORF">SIL82_18450</name>
</gene>
<comment type="caution">
    <text evidence="1">The sequence shown here is derived from an EMBL/GenBank/DDBJ whole genome shotgun (WGS) entry which is preliminary data.</text>
</comment>
<protein>
    <recommendedName>
        <fullName evidence="3">DUF4142 domain-containing protein</fullName>
    </recommendedName>
</protein>
<dbReference type="RefSeq" id="WP_010406517.1">
    <property type="nucleotide sequence ID" value="NZ_JAWXXV010000001.1"/>
</dbReference>
<sequence>MTALLSFLLLGGAVAGQDGPKPPVPIYAAQTPDPARLDEARRLVAILSPPSVRKVTSDKLAFILTEQVMQAVRSDATFKALGSKSRPSIQRLLNRQTLLVEHDLTAAWPTIAEAQANAYALRLTVEQMKATEAFMATDAGQSYLNVTALLDNDPMAARPIAEVIGAGVKRAPEEIAKMRADLASLHQQDSKNGK</sequence>
<accession>A0ABU4PSY6</accession>
<evidence type="ECO:0000313" key="2">
    <source>
        <dbReference type="Proteomes" id="UP001279660"/>
    </source>
</evidence>
<reference evidence="1 2" key="1">
    <citation type="submission" date="2023-11" db="EMBL/GenBank/DDBJ databases">
        <title>MicrobeMod: A computational toolkit for identifying prokaryotic methylation and restriction-modification with nanopore sequencing.</title>
        <authorList>
            <person name="Crits-Christoph A."/>
            <person name="Kang S.C."/>
            <person name="Lee H."/>
            <person name="Ostrov N."/>
        </authorList>
    </citation>
    <scope>NUCLEOTIDE SEQUENCE [LARGE SCALE GENOMIC DNA]</scope>
    <source>
        <strain evidence="1 2">ATCC 14820</strain>
    </source>
</reference>
<dbReference type="Proteomes" id="UP001279660">
    <property type="component" value="Unassembled WGS sequence"/>
</dbReference>
<keyword evidence="2" id="KW-1185">Reference proteome</keyword>
<proteinExistence type="predicted"/>
<evidence type="ECO:0008006" key="3">
    <source>
        <dbReference type="Google" id="ProtNLM"/>
    </source>
</evidence>
<name>A0ABU4PSY6_9SPHN</name>